<dbReference type="PANTHER" id="PTHR43358:SF4">
    <property type="entry name" value="ALPHA_BETA HYDROLASE FOLD-1 DOMAIN-CONTAINING PROTEIN"/>
    <property type="match status" value="1"/>
</dbReference>
<proteinExistence type="predicted"/>
<dbReference type="InterPro" id="IPR052920">
    <property type="entry name" value="DNA-binding_regulatory"/>
</dbReference>
<dbReference type="EnsemblPlants" id="Kaladp0055s0552.1.v1.1">
    <property type="protein sequence ID" value="Kaladp0055s0552.1.v1.1"/>
    <property type="gene ID" value="Kaladp0055s0552.v1.1"/>
</dbReference>
<protein>
    <recommendedName>
        <fullName evidence="2">Serine aminopeptidase S33 domain-containing protein</fullName>
    </recommendedName>
</protein>
<feature type="region of interest" description="Disordered" evidence="1">
    <location>
        <begin position="424"/>
        <end position="446"/>
    </location>
</feature>
<evidence type="ECO:0000256" key="1">
    <source>
        <dbReference type="SAM" id="MobiDB-lite"/>
    </source>
</evidence>
<evidence type="ECO:0000259" key="2">
    <source>
        <dbReference type="Pfam" id="PF12146"/>
    </source>
</evidence>
<dbReference type="Proteomes" id="UP000594263">
    <property type="component" value="Unplaced"/>
</dbReference>
<dbReference type="Pfam" id="PF12146">
    <property type="entry name" value="Hydrolase_4"/>
    <property type="match status" value="1"/>
</dbReference>
<feature type="domain" description="Serine aminopeptidase S33" evidence="2">
    <location>
        <begin position="64"/>
        <end position="170"/>
    </location>
</feature>
<dbReference type="InterPro" id="IPR022742">
    <property type="entry name" value="Hydrolase_4"/>
</dbReference>
<evidence type="ECO:0000313" key="4">
    <source>
        <dbReference type="Proteomes" id="UP000594263"/>
    </source>
</evidence>
<dbReference type="AlphaFoldDB" id="A0A7N0U753"/>
<organism evidence="3 4">
    <name type="scientific">Kalanchoe fedtschenkoi</name>
    <name type="common">Lavender scallops</name>
    <name type="synonym">South American air plant</name>
    <dbReference type="NCBI Taxonomy" id="63787"/>
    <lineage>
        <taxon>Eukaryota</taxon>
        <taxon>Viridiplantae</taxon>
        <taxon>Streptophyta</taxon>
        <taxon>Embryophyta</taxon>
        <taxon>Tracheophyta</taxon>
        <taxon>Spermatophyta</taxon>
        <taxon>Magnoliopsida</taxon>
        <taxon>eudicotyledons</taxon>
        <taxon>Gunneridae</taxon>
        <taxon>Pentapetalae</taxon>
        <taxon>Saxifragales</taxon>
        <taxon>Crassulaceae</taxon>
        <taxon>Kalanchoe</taxon>
    </lineage>
</organism>
<dbReference type="Gramene" id="Kaladp0055s0552.1.v1.1">
    <property type="protein sequence ID" value="Kaladp0055s0552.1.v1.1"/>
    <property type="gene ID" value="Kaladp0055s0552.v1.1"/>
</dbReference>
<dbReference type="InterPro" id="IPR029058">
    <property type="entry name" value="AB_hydrolase_fold"/>
</dbReference>
<keyword evidence="4" id="KW-1185">Reference proteome</keyword>
<dbReference type="PANTHER" id="PTHR43358">
    <property type="entry name" value="ALPHA/BETA-HYDROLASE"/>
    <property type="match status" value="1"/>
</dbReference>
<evidence type="ECO:0000313" key="3">
    <source>
        <dbReference type="EnsemblPlants" id="Kaladp0055s0552.1.v1.1"/>
    </source>
</evidence>
<dbReference type="Gene3D" id="3.40.50.1820">
    <property type="entry name" value="alpha/beta hydrolase"/>
    <property type="match status" value="1"/>
</dbReference>
<dbReference type="SUPFAM" id="SSF53474">
    <property type="entry name" value="alpha/beta-Hydrolases"/>
    <property type="match status" value="1"/>
</dbReference>
<reference evidence="3" key="1">
    <citation type="submission" date="2021-01" db="UniProtKB">
        <authorList>
            <consortium name="EnsemblPlants"/>
        </authorList>
    </citation>
    <scope>IDENTIFICATION</scope>
</reference>
<name>A0A7N0U753_KALFE</name>
<sequence length="459" mass="51114">MEQCAKLVIRPRRKRYDADNDLLDQQFMLKSKWFQRKDIKITNCHGEVLQCSHYVPINSTSDKPLPCVIYCHGNSGSRVDANEAALILLPTSITVFTFDFSGSGLSDGDHVTLGWNEKLDLKAVVGYLREDKNVSLIGLWGRCMGAVTSLMYGAEDPTIAGMILDSPFSDLFQLMTELVGAYNISIVKYGVDSCIRKMRAFILRKANFDIMDLNTIKAAKSCYVPVLLAHATGDNLIRPHHSDRIFEAYAGEKKHIIRFEGGHNSPRPLCFFDAARKFFHRVMRSPEEGGGPVYGIHSNSEMVVSYFGHLSKKAANSFGGHVYFQKLSEVCSEHPMTKAQEYTNEADGACTSLYSSLTIAELSNTNCFEPMVPNMLAKQYFENSHMEDSNTPVTLENDEMMFAEAFMESLRDLETKQYDVVPTPNVDAVPSDPSAEDKSGVSSPVTGHCWVNLPPTSSC</sequence>
<accession>A0A7N0U753</accession>